<evidence type="ECO:0000256" key="4">
    <source>
        <dbReference type="ARBA" id="ARBA00022475"/>
    </source>
</evidence>
<evidence type="ECO:0000313" key="9">
    <source>
        <dbReference type="EMBL" id="KAA9129577.1"/>
    </source>
</evidence>
<dbReference type="GO" id="GO:0033214">
    <property type="term" value="P:siderophore-iron import into cell"/>
    <property type="evidence" value="ECO:0007669"/>
    <property type="project" value="TreeGrafter"/>
</dbReference>
<feature type="transmembrane region" description="Helical" evidence="8">
    <location>
        <begin position="300"/>
        <end position="319"/>
    </location>
</feature>
<keyword evidence="6 8" id="KW-1133">Transmembrane helix</keyword>
<dbReference type="PANTHER" id="PTHR30472:SF25">
    <property type="entry name" value="ABC TRANSPORTER PERMEASE PROTEIN MJ0876-RELATED"/>
    <property type="match status" value="1"/>
</dbReference>
<feature type="transmembrane region" description="Helical" evidence="8">
    <location>
        <begin position="88"/>
        <end position="107"/>
    </location>
</feature>
<dbReference type="FunFam" id="1.10.3470.10:FF:000001">
    <property type="entry name" value="Vitamin B12 ABC transporter permease BtuC"/>
    <property type="match status" value="1"/>
</dbReference>
<gene>
    <name evidence="9" type="ORF">F3N42_15400</name>
</gene>
<evidence type="ECO:0000256" key="6">
    <source>
        <dbReference type="ARBA" id="ARBA00022989"/>
    </source>
</evidence>
<proteinExistence type="inferred from homology"/>
<keyword evidence="10" id="KW-1185">Reference proteome</keyword>
<dbReference type="EMBL" id="VYXP01000014">
    <property type="protein sequence ID" value="KAA9129577.1"/>
    <property type="molecule type" value="Genomic_DNA"/>
</dbReference>
<comment type="similarity">
    <text evidence="2">Belongs to the binding-protein-dependent transport system permease family. FecCD subfamily.</text>
</comment>
<dbReference type="Pfam" id="PF01032">
    <property type="entry name" value="FecCD"/>
    <property type="match status" value="1"/>
</dbReference>
<keyword evidence="4" id="KW-1003">Cell membrane</keyword>
<dbReference type="GO" id="GO:0005886">
    <property type="term" value="C:plasma membrane"/>
    <property type="evidence" value="ECO:0007669"/>
    <property type="project" value="UniProtKB-SubCell"/>
</dbReference>
<dbReference type="Proteomes" id="UP000325372">
    <property type="component" value="Unassembled WGS sequence"/>
</dbReference>
<comment type="subcellular location">
    <subcellularLocation>
        <location evidence="1">Cell membrane</location>
        <topology evidence="1">Multi-pass membrane protein</topology>
    </subcellularLocation>
</comment>
<keyword evidence="7 8" id="KW-0472">Membrane</keyword>
<feature type="transmembrane region" description="Helical" evidence="8">
    <location>
        <begin position="60"/>
        <end position="81"/>
    </location>
</feature>
<evidence type="ECO:0000256" key="2">
    <source>
        <dbReference type="ARBA" id="ARBA00007935"/>
    </source>
</evidence>
<reference evidence="9 10" key="1">
    <citation type="submission" date="2019-09" db="EMBL/GenBank/DDBJ databases">
        <title>Wenzhouxiangella sp. Genome sequencing and assembly.</title>
        <authorList>
            <person name="Zhang R."/>
        </authorList>
    </citation>
    <scope>NUCLEOTIDE SEQUENCE [LARGE SCALE GENOMIC DNA]</scope>
    <source>
        <strain evidence="9 10">W260</strain>
    </source>
</reference>
<evidence type="ECO:0000313" key="10">
    <source>
        <dbReference type="Proteomes" id="UP000325372"/>
    </source>
</evidence>
<feature type="transmembrane region" description="Helical" evidence="8">
    <location>
        <begin position="270"/>
        <end position="288"/>
    </location>
</feature>
<feature type="transmembrane region" description="Helical" evidence="8">
    <location>
        <begin position="113"/>
        <end position="132"/>
    </location>
</feature>
<sequence length="329" mass="34282">MPFSSQRWFLGALAALALGSIVFATMVGSTISGPAAWLDALTHPDSHAGEVLWRLRLPRALAAFVVGGLLSLSGCLMQVLLRNPLADPYILGVSGGAAFFTLAGMTLGIAAVWWPPLALAGAFFSVLVVFSLARGSGPWSGTRLLLTGVVTASGWGALITLLLAQSDDSSLRGMLFWLMGDLGYARLPAWAVAVLALSLVLALGFARGLNVLAMGETTARLLGVSTRRLLWGIYFVASLLTAAAVSIAGSIGFVGLIVPHLARLLVGADHRVLVPAATLFGGAFLVLSDTLARTIIAPRQLPVGVVTALLGVPLFLLLLNRARVRGGRE</sequence>
<dbReference type="SUPFAM" id="SSF81345">
    <property type="entry name" value="ABC transporter involved in vitamin B12 uptake, BtuC"/>
    <property type="match status" value="1"/>
</dbReference>
<dbReference type="InterPro" id="IPR000522">
    <property type="entry name" value="ABC_transptr_permease_BtuC"/>
</dbReference>
<protein>
    <submittedName>
        <fullName evidence="9">Iron ABC transporter permease</fullName>
    </submittedName>
</protein>
<evidence type="ECO:0000256" key="1">
    <source>
        <dbReference type="ARBA" id="ARBA00004651"/>
    </source>
</evidence>
<evidence type="ECO:0000256" key="7">
    <source>
        <dbReference type="ARBA" id="ARBA00023136"/>
    </source>
</evidence>
<name>A0A5N0T602_9GAMM</name>
<dbReference type="Gene3D" id="1.10.3470.10">
    <property type="entry name" value="ABC transporter involved in vitamin B12 uptake, BtuC"/>
    <property type="match status" value="1"/>
</dbReference>
<dbReference type="AlphaFoldDB" id="A0A5N0T602"/>
<feature type="transmembrane region" description="Helical" evidence="8">
    <location>
        <begin position="229"/>
        <end position="258"/>
    </location>
</feature>
<feature type="transmembrane region" description="Helical" evidence="8">
    <location>
        <begin position="184"/>
        <end position="209"/>
    </location>
</feature>
<dbReference type="GO" id="GO:0022857">
    <property type="term" value="F:transmembrane transporter activity"/>
    <property type="evidence" value="ECO:0007669"/>
    <property type="project" value="InterPro"/>
</dbReference>
<dbReference type="CDD" id="cd06550">
    <property type="entry name" value="TM_ABC_iron-siderophores_like"/>
    <property type="match status" value="1"/>
</dbReference>
<dbReference type="PANTHER" id="PTHR30472">
    <property type="entry name" value="FERRIC ENTEROBACTIN TRANSPORT SYSTEM PERMEASE PROTEIN"/>
    <property type="match status" value="1"/>
</dbReference>
<evidence type="ECO:0000256" key="3">
    <source>
        <dbReference type="ARBA" id="ARBA00022448"/>
    </source>
</evidence>
<accession>A0A5N0T602</accession>
<dbReference type="RefSeq" id="WP_150865822.1">
    <property type="nucleotide sequence ID" value="NZ_VYXP01000014.1"/>
</dbReference>
<keyword evidence="5 8" id="KW-0812">Transmembrane</keyword>
<organism evidence="9 10">
    <name type="scientific">Marinihelvus fidelis</name>
    <dbReference type="NCBI Taxonomy" id="2613842"/>
    <lineage>
        <taxon>Bacteria</taxon>
        <taxon>Pseudomonadati</taxon>
        <taxon>Pseudomonadota</taxon>
        <taxon>Gammaproteobacteria</taxon>
        <taxon>Chromatiales</taxon>
        <taxon>Wenzhouxiangellaceae</taxon>
        <taxon>Marinihelvus</taxon>
    </lineage>
</organism>
<evidence type="ECO:0000256" key="5">
    <source>
        <dbReference type="ARBA" id="ARBA00022692"/>
    </source>
</evidence>
<feature type="transmembrane region" description="Helical" evidence="8">
    <location>
        <begin position="144"/>
        <end position="164"/>
    </location>
</feature>
<dbReference type="InterPro" id="IPR037294">
    <property type="entry name" value="ABC_BtuC-like"/>
</dbReference>
<comment type="caution">
    <text evidence="9">The sequence shown here is derived from an EMBL/GenBank/DDBJ whole genome shotgun (WGS) entry which is preliminary data.</text>
</comment>
<keyword evidence="3" id="KW-0813">Transport</keyword>
<evidence type="ECO:0000256" key="8">
    <source>
        <dbReference type="SAM" id="Phobius"/>
    </source>
</evidence>